<evidence type="ECO:0000313" key="1">
    <source>
        <dbReference type="EMBL" id="MBM7633879.1"/>
    </source>
</evidence>
<sequence>MITKPSINAIVLSMNTFDSGRDFIITNPISVIDLDILPNNFSFKINFSLTNLTSELLYNVSVIMKDPKNVQVMTSHMDDMKIGADTNEKLDVFATMVTLDVNNHKFSIEGNYTISIKIASSPKDKDHNEEYDEISIVVPVFDRSKRP</sequence>
<keyword evidence="2" id="KW-1185">Reference proteome</keyword>
<dbReference type="EMBL" id="JAFBEC010000008">
    <property type="protein sequence ID" value="MBM7633879.1"/>
    <property type="molecule type" value="Genomic_DNA"/>
</dbReference>
<dbReference type="RefSeq" id="WP_204698610.1">
    <property type="nucleotide sequence ID" value="NZ_JAFBEC010000008.1"/>
</dbReference>
<organism evidence="1 2">
    <name type="scientific">Geomicrobium sediminis</name>
    <dbReference type="NCBI Taxonomy" id="1347788"/>
    <lineage>
        <taxon>Bacteria</taxon>
        <taxon>Bacillati</taxon>
        <taxon>Bacillota</taxon>
        <taxon>Bacilli</taxon>
        <taxon>Bacillales</taxon>
        <taxon>Geomicrobium</taxon>
    </lineage>
</organism>
<comment type="caution">
    <text evidence="1">The sequence shown here is derived from an EMBL/GenBank/DDBJ whole genome shotgun (WGS) entry which is preliminary data.</text>
</comment>
<accession>A0ABS2PEM4</accession>
<dbReference type="Proteomes" id="UP000741863">
    <property type="component" value="Unassembled WGS sequence"/>
</dbReference>
<evidence type="ECO:0008006" key="3">
    <source>
        <dbReference type="Google" id="ProtNLM"/>
    </source>
</evidence>
<gene>
    <name evidence="1" type="ORF">JOD17_002975</name>
</gene>
<evidence type="ECO:0000313" key="2">
    <source>
        <dbReference type="Proteomes" id="UP000741863"/>
    </source>
</evidence>
<name>A0ABS2PEM4_9BACL</name>
<proteinExistence type="predicted"/>
<protein>
    <recommendedName>
        <fullName evidence="3">NEAT domain-containing protein</fullName>
    </recommendedName>
</protein>
<reference evidence="1 2" key="1">
    <citation type="submission" date="2021-01" db="EMBL/GenBank/DDBJ databases">
        <title>Genomic Encyclopedia of Type Strains, Phase IV (KMG-IV): sequencing the most valuable type-strain genomes for metagenomic binning, comparative biology and taxonomic classification.</title>
        <authorList>
            <person name="Goeker M."/>
        </authorList>
    </citation>
    <scope>NUCLEOTIDE SEQUENCE [LARGE SCALE GENOMIC DNA]</scope>
    <source>
        <strain evidence="1 2">DSM 25540</strain>
    </source>
</reference>